<dbReference type="GO" id="GO:0008353">
    <property type="term" value="F:RNA polymerase II CTD heptapeptide repeat kinase activity"/>
    <property type="evidence" value="ECO:0007669"/>
    <property type="project" value="UniProtKB-EC"/>
</dbReference>
<feature type="region of interest" description="Disordered" evidence="17">
    <location>
        <begin position="87"/>
        <end position="114"/>
    </location>
</feature>
<feature type="domain" description="Protein kinase" evidence="18">
    <location>
        <begin position="584"/>
        <end position="877"/>
    </location>
</feature>
<dbReference type="Gene3D" id="1.10.510.10">
    <property type="entry name" value="Transferase(Phosphotransferase) domain 1"/>
    <property type="match status" value="1"/>
</dbReference>
<gene>
    <name evidence="19" type="ORF">V9T40_008463</name>
</gene>
<dbReference type="GO" id="GO:0032968">
    <property type="term" value="P:positive regulation of transcription elongation by RNA polymerase II"/>
    <property type="evidence" value="ECO:0007669"/>
    <property type="project" value="TreeGrafter"/>
</dbReference>
<evidence type="ECO:0000259" key="18">
    <source>
        <dbReference type="PROSITE" id="PS50011"/>
    </source>
</evidence>
<evidence type="ECO:0000256" key="12">
    <source>
        <dbReference type="ARBA" id="ARBA00041920"/>
    </source>
</evidence>
<keyword evidence="20" id="KW-1185">Reference proteome</keyword>
<comment type="caution">
    <text evidence="19">The sequence shown here is derived from an EMBL/GenBank/DDBJ whole genome shotgun (WGS) entry which is preliminary data.</text>
</comment>
<comment type="catalytic activity">
    <reaction evidence="14">
        <text>L-seryl-[protein] + ATP = O-phospho-L-seryl-[protein] + ADP + H(+)</text>
        <dbReference type="Rhea" id="RHEA:17989"/>
        <dbReference type="Rhea" id="RHEA-COMP:9863"/>
        <dbReference type="Rhea" id="RHEA-COMP:11604"/>
        <dbReference type="ChEBI" id="CHEBI:15378"/>
        <dbReference type="ChEBI" id="CHEBI:29999"/>
        <dbReference type="ChEBI" id="CHEBI:30616"/>
        <dbReference type="ChEBI" id="CHEBI:83421"/>
        <dbReference type="ChEBI" id="CHEBI:456216"/>
        <dbReference type="EC" id="2.7.11.22"/>
    </reaction>
</comment>
<sequence>MTTRDHHISTSFCDNSCTRITDVLSSLDPIASSPETGELCSDSEKNDLKSTVAVNLDLEETKTVEIADLDKVSDICSDSTDTVGYLHPKKKRKYKHKHKSKRKRHKKKKSKQDFKYENCEYSPSYPSYTSAKIELSPKSHKKHKKMKKHEKWKKHHLHCSSPMKMRHSLKNAYFDCNRPLRIRDSSVESVQNCIMKKSRKHSASSSRSPSPSHSRSFAVPTKLHYSRYPSFRNSSGSSERSRSRSNNNRKRSSVSKSSPSRLNYSSSRSSSSASYYARSPRTSSDKYRYYRRSHSSSTDHLNENYKHKSRGSSKCSSVVIISSSSPSYKNFDSDTTESIKLIREIKRDFKLSELSETSLFAELMKDKNKRELVLKNLATMEKKKQDLDTSQCGDLSNNQNLVVSSNGMCVTDIIKEIPLPPPIPSSFSSFLSSAALPKTESVNSSNRPVAIIDLTETENLNKTAKEFLVNDVPECIGSSITSNSKEGPISLYDKREDGSLTPPLTSKQLEKFRNPNPIENSRNKNHFPSIPPKEKSITLVKVVDNGVTKSVENCLTSRPKVIRRTSFNEENHYRNWCERTLDVFEIIGKIGEGSYGQVYKAKDKVTAERVALKKVRLENERGGFPITAIREIKILQNLKHKNIINLREIVSNKQNVLDFRKEKGSFYLVFEYMDHDLMGLLESNLVIFSDLHKAGIMKQILIGLNYCHEKNFLHRDIKCSNILMNNQGHVKIADFGLSRFYWPGENRPYTNGVITLWYRPPELLLGEIVYGPAIDVWSCGCILAELFLRKPLFQAATEMTQLETIYKLCGTPNVALWPSVVNLPFWNTLKHRKFYRRRLKEELSYLPKFALDLLDKMLTLNPTKRICTSEALKSQWLINIDVDKIQPPALPTWQDCHELWIKKRKRLMKENASKHPVGDGVKRRKPGEDFRNVRNSDAINHHSDANQPAGMPEDSSSLDSTPITDMPTPPQDESDMFKCIDKIAYLILNNLPLRLKHIIKLRKLDETDARAKNLINALCFELERAAETSVKCTNGVGTSLKDKYNSNIDDGKHDDSTMNYVNFRRRMSKFDLTQALFSQDTEGKEKNTDKFGVMIGNVPRDTSDRPYIYKPQGLATTVVCATLAALLKHYNFIAASIIIMRAIDK</sequence>
<dbReference type="InterPro" id="IPR008271">
    <property type="entry name" value="Ser/Thr_kinase_AS"/>
</dbReference>
<dbReference type="GO" id="GO:0005524">
    <property type="term" value="F:ATP binding"/>
    <property type="evidence" value="ECO:0007669"/>
    <property type="project" value="UniProtKB-UniRule"/>
</dbReference>
<dbReference type="Pfam" id="PF00069">
    <property type="entry name" value="Pkinase"/>
    <property type="match status" value="1"/>
</dbReference>
<reference evidence="19 20" key="1">
    <citation type="submission" date="2024-03" db="EMBL/GenBank/DDBJ databases">
        <title>Adaptation during the transition from Ophiocordyceps entomopathogen to insect associate is accompanied by gene loss and intensified selection.</title>
        <authorList>
            <person name="Ward C.M."/>
            <person name="Onetto C.A."/>
            <person name="Borneman A.R."/>
        </authorList>
    </citation>
    <scope>NUCLEOTIDE SEQUENCE [LARGE SCALE GENOMIC DNA]</scope>
    <source>
        <strain evidence="19">AWRI1</strain>
        <tissue evidence="19">Single Adult Female</tissue>
    </source>
</reference>
<dbReference type="InterPro" id="IPR011009">
    <property type="entry name" value="Kinase-like_dom_sf"/>
</dbReference>
<evidence type="ECO:0000256" key="16">
    <source>
        <dbReference type="PROSITE-ProRule" id="PRU10141"/>
    </source>
</evidence>
<comment type="similarity">
    <text evidence="2">Belongs to the protein kinase superfamily. CMGC Ser/Thr protein kinase family. CDC2/CDKX subfamily.</text>
</comment>
<dbReference type="SUPFAM" id="SSF56112">
    <property type="entry name" value="Protein kinase-like (PK-like)"/>
    <property type="match status" value="1"/>
</dbReference>
<dbReference type="PANTHER" id="PTHR24056">
    <property type="entry name" value="CELL DIVISION PROTEIN KINASE"/>
    <property type="match status" value="1"/>
</dbReference>
<evidence type="ECO:0000256" key="14">
    <source>
        <dbReference type="ARBA" id="ARBA00048367"/>
    </source>
</evidence>
<dbReference type="InterPro" id="IPR017441">
    <property type="entry name" value="Protein_kinase_ATP_BS"/>
</dbReference>
<keyword evidence="6" id="KW-0808">Transferase</keyword>
<feature type="compositionally biased region" description="Polar residues" evidence="17">
    <location>
        <begin position="954"/>
        <end position="963"/>
    </location>
</feature>
<dbReference type="PROSITE" id="PS50011">
    <property type="entry name" value="PROTEIN_KINASE_DOM"/>
    <property type="match status" value="1"/>
</dbReference>
<dbReference type="AlphaFoldDB" id="A0AAN9Y7W7"/>
<accession>A0AAN9Y7W7</accession>
<feature type="region of interest" description="Disordered" evidence="17">
    <location>
        <begin position="911"/>
        <end position="974"/>
    </location>
</feature>
<keyword evidence="10" id="KW-0539">Nucleus</keyword>
<keyword evidence="8" id="KW-0418">Kinase</keyword>
<evidence type="ECO:0000313" key="19">
    <source>
        <dbReference type="EMBL" id="KAK7601022.1"/>
    </source>
</evidence>
<evidence type="ECO:0000256" key="11">
    <source>
        <dbReference type="ARBA" id="ARBA00040213"/>
    </source>
</evidence>
<dbReference type="Gene3D" id="3.30.200.20">
    <property type="entry name" value="Phosphorylase Kinase, domain 1"/>
    <property type="match status" value="1"/>
</dbReference>
<comment type="catalytic activity">
    <reaction evidence="13">
        <text>L-threonyl-[protein] + ATP = O-phospho-L-threonyl-[protein] + ADP + H(+)</text>
        <dbReference type="Rhea" id="RHEA:46608"/>
        <dbReference type="Rhea" id="RHEA-COMP:11060"/>
        <dbReference type="Rhea" id="RHEA-COMP:11605"/>
        <dbReference type="ChEBI" id="CHEBI:15378"/>
        <dbReference type="ChEBI" id="CHEBI:30013"/>
        <dbReference type="ChEBI" id="CHEBI:30616"/>
        <dbReference type="ChEBI" id="CHEBI:61977"/>
        <dbReference type="ChEBI" id="CHEBI:456216"/>
        <dbReference type="EC" id="2.7.11.22"/>
    </reaction>
</comment>
<dbReference type="FunFam" id="3.30.200.20:FF:000074">
    <property type="entry name" value="cyclin-dependent kinase 12 isoform X2"/>
    <property type="match status" value="1"/>
</dbReference>
<comment type="subcellular location">
    <subcellularLocation>
        <location evidence="1">Nucleus</location>
    </subcellularLocation>
</comment>
<evidence type="ECO:0000256" key="17">
    <source>
        <dbReference type="SAM" id="MobiDB-lite"/>
    </source>
</evidence>
<keyword evidence="9 16" id="KW-0067">ATP-binding</keyword>
<feature type="compositionally biased region" description="Basic residues" evidence="17">
    <location>
        <begin position="138"/>
        <end position="156"/>
    </location>
</feature>
<dbReference type="InterPro" id="IPR000719">
    <property type="entry name" value="Prot_kinase_dom"/>
</dbReference>
<dbReference type="PROSITE" id="PS00107">
    <property type="entry name" value="PROTEIN_KINASE_ATP"/>
    <property type="match status" value="1"/>
</dbReference>
<dbReference type="EC" id="2.7.11.22" evidence="4"/>
<dbReference type="Proteomes" id="UP001367676">
    <property type="component" value="Unassembled WGS sequence"/>
</dbReference>
<feature type="compositionally biased region" description="Low complexity" evidence="17">
    <location>
        <begin position="254"/>
        <end position="282"/>
    </location>
</feature>
<name>A0AAN9Y7W7_9HEMI</name>
<dbReference type="SMART" id="SM00220">
    <property type="entry name" value="S_TKc"/>
    <property type="match status" value="1"/>
</dbReference>
<feature type="region of interest" description="Disordered" evidence="17">
    <location>
        <begin position="486"/>
        <end position="530"/>
    </location>
</feature>
<dbReference type="EMBL" id="JBBCAQ010000010">
    <property type="protein sequence ID" value="KAK7601022.1"/>
    <property type="molecule type" value="Genomic_DNA"/>
</dbReference>
<keyword evidence="5" id="KW-0723">Serine/threonine-protein kinase</keyword>
<evidence type="ECO:0000256" key="9">
    <source>
        <dbReference type="ARBA" id="ARBA00022840"/>
    </source>
</evidence>
<evidence type="ECO:0000256" key="7">
    <source>
        <dbReference type="ARBA" id="ARBA00022741"/>
    </source>
</evidence>
<dbReference type="GO" id="GO:0004693">
    <property type="term" value="F:cyclin-dependent protein serine/threonine kinase activity"/>
    <property type="evidence" value="ECO:0007669"/>
    <property type="project" value="UniProtKB-EC"/>
</dbReference>
<evidence type="ECO:0000256" key="2">
    <source>
        <dbReference type="ARBA" id="ARBA00006485"/>
    </source>
</evidence>
<comment type="catalytic activity">
    <reaction evidence="15">
        <text>[DNA-directed RNA polymerase] + ATP = phospho-[DNA-directed RNA polymerase] + ADP + H(+)</text>
        <dbReference type="Rhea" id="RHEA:10216"/>
        <dbReference type="Rhea" id="RHEA-COMP:11321"/>
        <dbReference type="Rhea" id="RHEA-COMP:11322"/>
        <dbReference type="ChEBI" id="CHEBI:15378"/>
        <dbReference type="ChEBI" id="CHEBI:30616"/>
        <dbReference type="ChEBI" id="CHEBI:43176"/>
        <dbReference type="ChEBI" id="CHEBI:68546"/>
        <dbReference type="ChEBI" id="CHEBI:456216"/>
        <dbReference type="EC" id="2.7.11.23"/>
    </reaction>
</comment>
<dbReference type="GO" id="GO:0008024">
    <property type="term" value="C:cyclin/CDK positive transcription elongation factor complex"/>
    <property type="evidence" value="ECO:0007669"/>
    <property type="project" value="TreeGrafter"/>
</dbReference>
<protein>
    <recommendedName>
        <fullName evidence="11">Cyclin-dependent kinase 12</fullName>
        <ecNumber evidence="4">2.7.11.22</ecNumber>
        <ecNumber evidence="3">2.7.11.23</ecNumber>
    </recommendedName>
    <alternativeName>
        <fullName evidence="12">Cell division protein kinase 12</fullName>
    </alternativeName>
</protein>
<keyword evidence="7 16" id="KW-0547">Nucleotide-binding</keyword>
<evidence type="ECO:0000256" key="5">
    <source>
        <dbReference type="ARBA" id="ARBA00022527"/>
    </source>
</evidence>
<dbReference type="EC" id="2.7.11.23" evidence="3"/>
<evidence type="ECO:0000256" key="3">
    <source>
        <dbReference type="ARBA" id="ARBA00012409"/>
    </source>
</evidence>
<feature type="region of interest" description="Disordered" evidence="17">
    <location>
        <begin position="194"/>
        <end position="310"/>
    </location>
</feature>
<evidence type="ECO:0000256" key="1">
    <source>
        <dbReference type="ARBA" id="ARBA00004123"/>
    </source>
</evidence>
<organism evidence="19 20">
    <name type="scientific">Parthenolecanium corni</name>
    <dbReference type="NCBI Taxonomy" id="536013"/>
    <lineage>
        <taxon>Eukaryota</taxon>
        <taxon>Metazoa</taxon>
        <taxon>Ecdysozoa</taxon>
        <taxon>Arthropoda</taxon>
        <taxon>Hexapoda</taxon>
        <taxon>Insecta</taxon>
        <taxon>Pterygota</taxon>
        <taxon>Neoptera</taxon>
        <taxon>Paraneoptera</taxon>
        <taxon>Hemiptera</taxon>
        <taxon>Sternorrhyncha</taxon>
        <taxon>Coccoidea</taxon>
        <taxon>Coccidae</taxon>
        <taxon>Parthenolecanium</taxon>
    </lineage>
</organism>
<evidence type="ECO:0000256" key="8">
    <source>
        <dbReference type="ARBA" id="ARBA00022777"/>
    </source>
</evidence>
<dbReference type="PROSITE" id="PS00108">
    <property type="entry name" value="PROTEIN_KINASE_ST"/>
    <property type="match status" value="1"/>
</dbReference>
<feature type="compositionally biased region" description="Basic and acidic residues" evidence="17">
    <location>
        <begin position="911"/>
        <end position="944"/>
    </location>
</feature>
<feature type="compositionally biased region" description="Basic residues" evidence="17">
    <location>
        <begin position="87"/>
        <end position="110"/>
    </location>
</feature>
<dbReference type="FunFam" id="1.10.510.10:FF:000415">
    <property type="entry name" value="CMGC/CDK/CRK7 protein kinase, variant"/>
    <property type="match status" value="1"/>
</dbReference>
<feature type="region of interest" description="Disordered" evidence="17">
    <location>
        <begin position="136"/>
        <end position="156"/>
    </location>
</feature>
<feature type="compositionally biased region" description="Low complexity" evidence="17">
    <location>
        <begin position="203"/>
        <end position="216"/>
    </location>
</feature>
<dbReference type="PANTHER" id="PTHR24056:SF546">
    <property type="entry name" value="CYCLIN-DEPENDENT KINASE 12"/>
    <property type="match status" value="1"/>
</dbReference>
<proteinExistence type="inferred from homology"/>
<evidence type="ECO:0000256" key="10">
    <source>
        <dbReference type="ARBA" id="ARBA00023242"/>
    </source>
</evidence>
<evidence type="ECO:0000256" key="4">
    <source>
        <dbReference type="ARBA" id="ARBA00012425"/>
    </source>
</evidence>
<evidence type="ECO:0000256" key="6">
    <source>
        <dbReference type="ARBA" id="ARBA00022679"/>
    </source>
</evidence>
<evidence type="ECO:0000313" key="20">
    <source>
        <dbReference type="Proteomes" id="UP001367676"/>
    </source>
</evidence>
<dbReference type="InterPro" id="IPR050108">
    <property type="entry name" value="CDK"/>
</dbReference>
<evidence type="ECO:0000256" key="13">
    <source>
        <dbReference type="ARBA" id="ARBA00047811"/>
    </source>
</evidence>
<feature type="binding site" evidence="16">
    <location>
        <position position="613"/>
    </location>
    <ligand>
        <name>ATP</name>
        <dbReference type="ChEBI" id="CHEBI:30616"/>
    </ligand>
</feature>
<evidence type="ECO:0000256" key="15">
    <source>
        <dbReference type="ARBA" id="ARBA00049280"/>
    </source>
</evidence>
<dbReference type="GO" id="GO:0030332">
    <property type="term" value="F:cyclin binding"/>
    <property type="evidence" value="ECO:0007669"/>
    <property type="project" value="TreeGrafter"/>
</dbReference>